<feature type="compositionally biased region" description="Low complexity" evidence="1">
    <location>
        <begin position="95"/>
        <end position="105"/>
    </location>
</feature>
<evidence type="ECO:0000256" key="2">
    <source>
        <dbReference type="SAM" id="Phobius"/>
    </source>
</evidence>
<dbReference type="AlphaFoldDB" id="A0A0L0SJX2"/>
<feature type="transmembrane region" description="Helical" evidence="2">
    <location>
        <begin position="54"/>
        <end position="74"/>
    </location>
</feature>
<name>A0A0L0SJX2_ALLM3</name>
<feature type="compositionally biased region" description="Low complexity" evidence="1">
    <location>
        <begin position="11"/>
        <end position="21"/>
    </location>
</feature>
<evidence type="ECO:0000256" key="1">
    <source>
        <dbReference type="SAM" id="MobiDB-lite"/>
    </source>
</evidence>
<organism evidence="3 4">
    <name type="scientific">Allomyces macrogynus (strain ATCC 38327)</name>
    <name type="common">Allomyces javanicus var. macrogynus</name>
    <dbReference type="NCBI Taxonomy" id="578462"/>
    <lineage>
        <taxon>Eukaryota</taxon>
        <taxon>Fungi</taxon>
        <taxon>Fungi incertae sedis</taxon>
        <taxon>Blastocladiomycota</taxon>
        <taxon>Blastocladiomycetes</taxon>
        <taxon>Blastocladiales</taxon>
        <taxon>Blastocladiaceae</taxon>
        <taxon>Allomyces</taxon>
    </lineage>
</organism>
<reference evidence="3 4" key="1">
    <citation type="submission" date="2009-11" db="EMBL/GenBank/DDBJ databases">
        <title>Annotation of Allomyces macrogynus ATCC 38327.</title>
        <authorList>
            <consortium name="The Broad Institute Genome Sequencing Platform"/>
            <person name="Russ C."/>
            <person name="Cuomo C."/>
            <person name="Burger G."/>
            <person name="Gray M.W."/>
            <person name="Holland P.W.H."/>
            <person name="King N."/>
            <person name="Lang F.B.F."/>
            <person name="Roger A.J."/>
            <person name="Ruiz-Trillo I."/>
            <person name="Young S.K."/>
            <person name="Zeng Q."/>
            <person name="Gargeya S."/>
            <person name="Fitzgerald M."/>
            <person name="Haas B."/>
            <person name="Abouelleil A."/>
            <person name="Alvarado L."/>
            <person name="Arachchi H.M."/>
            <person name="Berlin A."/>
            <person name="Chapman S.B."/>
            <person name="Gearin G."/>
            <person name="Goldberg J."/>
            <person name="Griggs A."/>
            <person name="Gujja S."/>
            <person name="Hansen M."/>
            <person name="Heiman D."/>
            <person name="Howarth C."/>
            <person name="Larimer J."/>
            <person name="Lui A."/>
            <person name="MacDonald P.J.P."/>
            <person name="McCowen C."/>
            <person name="Montmayeur A."/>
            <person name="Murphy C."/>
            <person name="Neiman D."/>
            <person name="Pearson M."/>
            <person name="Priest M."/>
            <person name="Roberts A."/>
            <person name="Saif S."/>
            <person name="Shea T."/>
            <person name="Sisk P."/>
            <person name="Stolte C."/>
            <person name="Sykes S."/>
            <person name="Wortman J."/>
            <person name="Nusbaum C."/>
            <person name="Birren B."/>
        </authorList>
    </citation>
    <scope>NUCLEOTIDE SEQUENCE [LARGE SCALE GENOMIC DNA]</scope>
    <source>
        <strain evidence="3 4">ATCC 38327</strain>
    </source>
</reference>
<protein>
    <submittedName>
        <fullName evidence="3">Uncharacterized protein</fullName>
    </submittedName>
</protein>
<evidence type="ECO:0000313" key="3">
    <source>
        <dbReference type="EMBL" id="KNE62715.1"/>
    </source>
</evidence>
<feature type="compositionally biased region" description="Basic residues" evidence="1">
    <location>
        <begin position="22"/>
        <end position="31"/>
    </location>
</feature>
<evidence type="ECO:0000313" key="4">
    <source>
        <dbReference type="Proteomes" id="UP000054350"/>
    </source>
</evidence>
<proteinExistence type="predicted"/>
<feature type="compositionally biased region" description="Low complexity" evidence="1">
    <location>
        <begin position="116"/>
        <end position="134"/>
    </location>
</feature>
<dbReference type="EMBL" id="GG745340">
    <property type="protein sequence ID" value="KNE62715.1"/>
    <property type="molecule type" value="Genomic_DNA"/>
</dbReference>
<feature type="region of interest" description="Disordered" evidence="1">
    <location>
        <begin position="95"/>
        <end position="198"/>
    </location>
</feature>
<dbReference type="OrthoDB" id="5760309at2759"/>
<keyword evidence="2" id="KW-0812">Transmembrane</keyword>
<gene>
    <name evidence="3" type="ORF">AMAG_18904</name>
</gene>
<dbReference type="Proteomes" id="UP000054350">
    <property type="component" value="Unassembled WGS sequence"/>
</dbReference>
<dbReference type="VEuPathDB" id="FungiDB:AMAG_18904"/>
<accession>A0A0L0SJX2</accession>
<keyword evidence="2" id="KW-1133">Transmembrane helix</keyword>
<reference evidence="4" key="2">
    <citation type="submission" date="2009-11" db="EMBL/GenBank/DDBJ databases">
        <title>The Genome Sequence of Allomyces macrogynus strain ATCC 38327.</title>
        <authorList>
            <consortium name="The Broad Institute Genome Sequencing Platform"/>
            <person name="Russ C."/>
            <person name="Cuomo C."/>
            <person name="Shea T."/>
            <person name="Young S.K."/>
            <person name="Zeng Q."/>
            <person name="Koehrsen M."/>
            <person name="Haas B."/>
            <person name="Borodovsky M."/>
            <person name="Guigo R."/>
            <person name="Alvarado L."/>
            <person name="Berlin A."/>
            <person name="Borenstein D."/>
            <person name="Chen Z."/>
            <person name="Engels R."/>
            <person name="Freedman E."/>
            <person name="Gellesch M."/>
            <person name="Goldberg J."/>
            <person name="Griggs A."/>
            <person name="Gujja S."/>
            <person name="Heiman D."/>
            <person name="Hepburn T."/>
            <person name="Howarth C."/>
            <person name="Jen D."/>
            <person name="Larson L."/>
            <person name="Lewis B."/>
            <person name="Mehta T."/>
            <person name="Park D."/>
            <person name="Pearson M."/>
            <person name="Roberts A."/>
            <person name="Saif S."/>
            <person name="Shenoy N."/>
            <person name="Sisk P."/>
            <person name="Stolte C."/>
            <person name="Sykes S."/>
            <person name="Walk T."/>
            <person name="White J."/>
            <person name="Yandava C."/>
            <person name="Burger G."/>
            <person name="Gray M.W."/>
            <person name="Holland P.W.H."/>
            <person name="King N."/>
            <person name="Lang F.B.F."/>
            <person name="Roger A.J."/>
            <person name="Ruiz-Trillo I."/>
            <person name="Lander E."/>
            <person name="Nusbaum C."/>
        </authorList>
    </citation>
    <scope>NUCLEOTIDE SEQUENCE [LARGE SCALE GENOMIC DNA]</scope>
    <source>
        <strain evidence="4">ATCC 38327</strain>
    </source>
</reference>
<feature type="region of interest" description="Disordered" evidence="1">
    <location>
        <begin position="1"/>
        <end position="35"/>
    </location>
</feature>
<keyword evidence="2" id="KW-0472">Membrane</keyword>
<sequence length="231" mass="23415">MTALTAPDEPAAAARAAPASTPHHHHHHHRATSADPANAAVPVLSAMTAHVHPLLIMIAAAMLALAASLVLLVFRHVAALVRAFAAPNPNYAMIADDGSSGAEAARGGGKDGKGKPMGARGSPRARGPARAHGATTSAARAQKPDQAGDRGWPLDSKAKRPVLPIARPDKSGSGDDSDDHGPWKVLCDGGGGGASTPHAATVVLPGGWWPSTTPFPMHVDHHVGPDPAVLA</sequence>
<keyword evidence="4" id="KW-1185">Reference proteome</keyword>